<dbReference type="InterPro" id="IPR036689">
    <property type="entry name" value="ESAT-6-like_sf"/>
</dbReference>
<dbReference type="Proteomes" id="UP000324101">
    <property type="component" value="Chromosome"/>
</dbReference>
<feature type="compositionally biased region" description="Basic and acidic residues" evidence="1">
    <location>
        <begin position="451"/>
        <end position="463"/>
    </location>
</feature>
<dbReference type="AlphaFoldDB" id="A0A5P2DQA5"/>
<feature type="region of interest" description="Disordered" evidence="1">
    <location>
        <begin position="332"/>
        <end position="353"/>
    </location>
</feature>
<feature type="compositionally biased region" description="Gly residues" evidence="1">
    <location>
        <begin position="371"/>
        <end position="383"/>
    </location>
</feature>
<organism evidence="2 3">
    <name type="scientific">Streptomyces venezuelae</name>
    <dbReference type="NCBI Taxonomy" id="54571"/>
    <lineage>
        <taxon>Bacteria</taxon>
        <taxon>Bacillati</taxon>
        <taxon>Actinomycetota</taxon>
        <taxon>Actinomycetes</taxon>
        <taxon>Kitasatosporales</taxon>
        <taxon>Streptomycetaceae</taxon>
        <taxon>Streptomyces</taxon>
    </lineage>
</organism>
<dbReference type="RefSeq" id="WP_150257631.1">
    <property type="nucleotide sequence ID" value="NZ_CP029189.1"/>
</dbReference>
<protein>
    <recommendedName>
        <fullName evidence="4">PPE family domain-containing protein</fullName>
    </recommendedName>
</protein>
<evidence type="ECO:0000256" key="1">
    <source>
        <dbReference type="SAM" id="MobiDB-lite"/>
    </source>
</evidence>
<evidence type="ECO:0008006" key="4">
    <source>
        <dbReference type="Google" id="ProtNLM"/>
    </source>
</evidence>
<feature type="region of interest" description="Disordered" evidence="1">
    <location>
        <begin position="254"/>
        <end position="273"/>
    </location>
</feature>
<feature type="compositionally biased region" description="Low complexity" evidence="1">
    <location>
        <begin position="254"/>
        <end position="269"/>
    </location>
</feature>
<proteinExistence type="predicted"/>
<sequence length="483" mass="48959">MTNFEDFTHQQMRDMIASLDPTSVQTRADQLASAAEKIKAIGESLKWHVVTGWEGEGADAFQDWVSRTGNATLRLGEYSAKGGEWMGKVVQTMTEATKMTAVDATATKNLAAAIEHHNDPDAAKTRSEAQTILDADRREAIRLMTNLAQSYQLSSAEMDKAPIPTFPAPPPVLLPEKLDGGSDMARTGGSSGTGSQVGSPGYASSTHGGNTGSSNETGWDPVRQPQPDNTLPTATLPAPVTPDRDVDVDLDTVGTLPPSQTLPPVTTTPGPLPTSPVSPIPGPALPPLALPQVGGLKSPGLTGPGIGPYPALGGPGLPPSGGKVLGTPALPTRDSGIMGGRPVTSTGPSSGIPRGTVIGEGAAQAGRPLGGGGMGHGGGGAHGSQGSFAAGRRLASEPGGVVGGRQTGAVGRPISGGQAFTQGGSGLVRNGTAGGAGAMGHAGARPQTPGKRRDEQGGERPDYLAEDEETWQGSRRVVPPVID</sequence>
<feature type="region of interest" description="Disordered" evidence="1">
    <location>
        <begin position="161"/>
        <end position="245"/>
    </location>
</feature>
<evidence type="ECO:0000313" key="3">
    <source>
        <dbReference type="Proteomes" id="UP000324101"/>
    </source>
</evidence>
<gene>
    <name evidence="2" type="ORF">DEJ51_12290</name>
</gene>
<feature type="region of interest" description="Disordered" evidence="1">
    <location>
        <begin position="371"/>
        <end position="483"/>
    </location>
</feature>
<dbReference type="OrthoDB" id="4337967at2"/>
<feature type="compositionally biased region" description="Pro residues" evidence="1">
    <location>
        <begin position="164"/>
        <end position="173"/>
    </location>
</feature>
<accession>A0A5P2DQA5</accession>
<dbReference type="EMBL" id="CP029189">
    <property type="protein sequence ID" value="QES54899.1"/>
    <property type="molecule type" value="Genomic_DNA"/>
</dbReference>
<name>A0A5P2DQA5_STRVZ</name>
<reference evidence="2 3" key="1">
    <citation type="submission" date="2018-05" db="EMBL/GenBank/DDBJ databases">
        <title>Streptomyces venezuelae.</title>
        <authorList>
            <person name="Kim W."/>
            <person name="Lee N."/>
            <person name="Cho B.-K."/>
        </authorList>
    </citation>
    <scope>NUCLEOTIDE SEQUENCE [LARGE SCALE GENOMIC DNA]</scope>
    <source>
        <strain evidence="2 3">ATCC 21018</strain>
    </source>
</reference>
<evidence type="ECO:0000313" key="2">
    <source>
        <dbReference type="EMBL" id="QES54899.1"/>
    </source>
</evidence>
<feature type="compositionally biased region" description="Low complexity" evidence="1">
    <location>
        <begin position="193"/>
        <end position="218"/>
    </location>
</feature>
<dbReference type="SUPFAM" id="SSF140453">
    <property type="entry name" value="EsxAB dimer-like"/>
    <property type="match status" value="1"/>
</dbReference>